<feature type="binding site" evidence="6">
    <location>
        <begin position="29"/>
        <end position="30"/>
    </location>
    <ligand>
        <name>FAD</name>
        <dbReference type="ChEBI" id="CHEBI:57692"/>
    </ligand>
</feature>
<feature type="binding site" evidence="6">
    <location>
        <begin position="108"/>
        <end position="111"/>
    </location>
    <ligand>
        <name>FAD</name>
        <dbReference type="ChEBI" id="CHEBI:57692"/>
    </ligand>
</feature>
<evidence type="ECO:0000313" key="11">
    <source>
        <dbReference type="EMBL" id="ETS78874.1"/>
    </source>
</evidence>
<dbReference type="AlphaFoldDB" id="W3WYM0"/>
<evidence type="ECO:0000256" key="3">
    <source>
        <dbReference type="ARBA" id="ARBA00022630"/>
    </source>
</evidence>
<gene>
    <name evidence="11" type="ORF">PFICI_08727</name>
</gene>
<dbReference type="SUPFAM" id="SSF54373">
    <property type="entry name" value="FAD-linked reductases, C-terminal domain"/>
    <property type="match status" value="1"/>
</dbReference>
<evidence type="ECO:0000259" key="9">
    <source>
        <dbReference type="PROSITE" id="PS00623"/>
    </source>
</evidence>
<evidence type="ECO:0000313" key="12">
    <source>
        <dbReference type="Proteomes" id="UP000030651"/>
    </source>
</evidence>
<comment type="cofactor">
    <cofactor evidence="1 6">
        <name>FAD</name>
        <dbReference type="ChEBI" id="CHEBI:57692"/>
    </cofactor>
</comment>
<dbReference type="PROSITE" id="PS00624">
    <property type="entry name" value="GMC_OXRED_2"/>
    <property type="match status" value="1"/>
</dbReference>
<dbReference type="STRING" id="1229662.W3WYM0"/>
<accession>W3WYM0</accession>
<organism evidence="11 12">
    <name type="scientific">Pestalotiopsis fici (strain W106-1 / CGMCC3.15140)</name>
    <dbReference type="NCBI Taxonomy" id="1229662"/>
    <lineage>
        <taxon>Eukaryota</taxon>
        <taxon>Fungi</taxon>
        <taxon>Dikarya</taxon>
        <taxon>Ascomycota</taxon>
        <taxon>Pezizomycotina</taxon>
        <taxon>Sordariomycetes</taxon>
        <taxon>Xylariomycetidae</taxon>
        <taxon>Amphisphaeriales</taxon>
        <taxon>Sporocadaceae</taxon>
        <taxon>Pestalotiopsis</taxon>
    </lineage>
</organism>
<dbReference type="GO" id="GO:0016614">
    <property type="term" value="F:oxidoreductase activity, acting on CH-OH group of donors"/>
    <property type="evidence" value="ECO:0007669"/>
    <property type="project" value="InterPro"/>
</dbReference>
<dbReference type="PROSITE" id="PS00623">
    <property type="entry name" value="GMC_OXRED_1"/>
    <property type="match status" value="1"/>
</dbReference>
<evidence type="ECO:0000256" key="4">
    <source>
        <dbReference type="ARBA" id="ARBA00022827"/>
    </source>
</evidence>
<dbReference type="HOGENOM" id="CLU_002865_6_0_1"/>
<evidence type="ECO:0000256" key="7">
    <source>
        <dbReference type="RuleBase" id="RU003968"/>
    </source>
</evidence>
<dbReference type="Gene3D" id="3.30.560.10">
    <property type="entry name" value="Glucose Oxidase, domain 3"/>
    <property type="match status" value="1"/>
</dbReference>
<dbReference type="Gene3D" id="4.10.450.10">
    <property type="entry name" value="Glucose Oxidase, domain 2"/>
    <property type="match status" value="1"/>
</dbReference>
<reference evidence="12" key="1">
    <citation type="journal article" date="2015" name="BMC Genomics">
        <title>Genomic and transcriptomic analysis of the endophytic fungus Pestalotiopsis fici reveals its lifestyle and high potential for synthesis of natural products.</title>
        <authorList>
            <person name="Wang X."/>
            <person name="Zhang X."/>
            <person name="Liu L."/>
            <person name="Xiang M."/>
            <person name="Wang W."/>
            <person name="Sun X."/>
            <person name="Che Y."/>
            <person name="Guo L."/>
            <person name="Liu G."/>
            <person name="Guo L."/>
            <person name="Wang C."/>
            <person name="Yin W.B."/>
            <person name="Stadler M."/>
            <person name="Zhang X."/>
            <person name="Liu X."/>
        </authorList>
    </citation>
    <scope>NUCLEOTIDE SEQUENCE [LARGE SCALE GENOMIC DNA]</scope>
    <source>
        <strain evidence="12">W106-1 / CGMCC3.15140</strain>
    </source>
</reference>
<name>W3WYM0_PESFW</name>
<dbReference type="InterPro" id="IPR036188">
    <property type="entry name" value="FAD/NAD-bd_sf"/>
</dbReference>
<dbReference type="RefSeq" id="XP_007835499.1">
    <property type="nucleotide sequence ID" value="XM_007837308.1"/>
</dbReference>
<evidence type="ECO:0000256" key="6">
    <source>
        <dbReference type="PIRSR" id="PIRSR000137-2"/>
    </source>
</evidence>
<dbReference type="PANTHER" id="PTHR11552:SF201">
    <property type="entry name" value="GLUCOSE-METHANOL-CHOLINE OXIDOREDUCTASE N-TERMINAL DOMAIN-CONTAINING PROTEIN"/>
    <property type="match status" value="1"/>
</dbReference>
<dbReference type="PANTHER" id="PTHR11552">
    <property type="entry name" value="GLUCOSE-METHANOL-CHOLINE GMC OXIDOREDUCTASE"/>
    <property type="match status" value="1"/>
</dbReference>
<dbReference type="eggNOG" id="KOG1238">
    <property type="taxonomic scope" value="Eukaryota"/>
</dbReference>
<dbReference type="InterPro" id="IPR000172">
    <property type="entry name" value="GMC_OxRdtase_N"/>
</dbReference>
<feature type="signal peptide" evidence="8">
    <location>
        <begin position="1"/>
        <end position="19"/>
    </location>
</feature>
<keyword evidence="3 7" id="KW-0285">Flavoprotein</keyword>
<protein>
    <recommendedName>
        <fullName evidence="9 10">Glucose-methanol-choline oxidoreductase N-terminal domain-containing protein</fullName>
    </recommendedName>
</protein>
<evidence type="ECO:0000256" key="2">
    <source>
        <dbReference type="ARBA" id="ARBA00010790"/>
    </source>
</evidence>
<dbReference type="OrthoDB" id="269227at2759"/>
<dbReference type="KEGG" id="pfy:PFICI_08727"/>
<dbReference type="GeneID" id="19273740"/>
<dbReference type="InterPro" id="IPR007867">
    <property type="entry name" value="GMC_OxRtase_C"/>
</dbReference>
<dbReference type="Pfam" id="PF00732">
    <property type="entry name" value="GMC_oxred_N"/>
    <property type="match status" value="1"/>
</dbReference>
<feature type="binding site" evidence="6">
    <location>
        <position position="104"/>
    </location>
    <ligand>
        <name>FAD</name>
        <dbReference type="ChEBI" id="CHEBI:57692"/>
    </ligand>
</feature>
<dbReference type="OMA" id="RIDEPRI"/>
<dbReference type="InterPro" id="IPR012132">
    <property type="entry name" value="GMC_OxRdtase"/>
</dbReference>
<dbReference type="SUPFAM" id="SSF51905">
    <property type="entry name" value="FAD/NAD(P)-binding domain"/>
    <property type="match status" value="1"/>
</dbReference>
<keyword evidence="4 6" id="KW-0274">FAD</keyword>
<feature type="chain" id="PRO_5004835565" description="Glucose-methanol-choline oxidoreductase N-terminal domain-containing protein" evidence="8">
    <location>
        <begin position="20"/>
        <end position="583"/>
    </location>
</feature>
<feature type="domain" description="Glucose-methanol-choline oxidoreductase N-terminal" evidence="10">
    <location>
        <begin position="290"/>
        <end position="304"/>
    </location>
</feature>
<keyword evidence="8" id="KW-0732">Signal</keyword>
<comment type="similarity">
    <text evidence="2 7">Belongs to the GMC oxidoreductase family.</text>
</comment>
<evidence type="ECO:0000256" key="5">
    <source>
        <dbReference type="ARBA" id="ARBA00023002"/>
    </source>
</evidence>
<dbReference type="Gene3D" id="3.50.50.60">
    <property type="entry name" value="FAD/NAD(P)-binding domain"/>
    <property type="match status" value="1"/>
</dbReference>
<evidence type="ECO:0000256" key="8">
    <source>
        <dbReference type="SAM" id="SignalP"/>
    </source>
</evidence>
<dbReference type="Proteomes" id="UP000030651">
    <property type="component" value="Unassembled WGS sequence"/>
</dbReference>
<dbReference type="Pfam" id="PF05199">
    <property type="entry name" value="GMC_oxred_C"/>
    <property type="match status" value="1"/>
</dbReference>
<feature type="binding site" evidence="6">
    <location>
        <position position="249"/>
    </location>
    <ligand>
        <name>FAD</name>
        <dbReference type="ChEBI" id="CHEBI:57692"/>
    </ligand>
</feature>
<sequence length="583" mass="63040">MLPPFWTLLLFSVSIRCESFDYVIVGGGTSGLVLANRLSEDPSASVAVIEPGPDVRDYFNVSRIDLQGLDYINASIDWQYSSVPQPGLANRSLLYHAGKALGGTSTINGMVYLRGDEAQFDTWERLGNEGWNWDNLFPYYKRSDNFTLPSPEQIAAGVTYEEEVHGRDGFLVTGFPNGLGNSTFYSDYEQSWNELGLAHNPDVLRGTTEGFAIHPQTLDRDAAARETAARAYYLPVEDRTNLQVIQGTVSKLLWSDTPDDDIMASGVEYLTPSGEYSTVTVAKEVIVSAGTLRSPLVLEASGIGNPDILSAHDIGVKVSLPGVGEGMQDQQIVGLTYLTSRDISGYHPYVTFVSAQDVFGNETSATAEATDAKIATWAQIVSDASNGAISTENLETRFRAHHDMIFKDNVTLVEIMPYISSNVIAAVVWTLLPFSWGSVHLSTPSAADYPVIDSQFISVDFDIDVLTAAGRLSQELYGTAPLSEWIAGPVEGGGPAPGASDEDWREHILGTATTTYHEVGTCVMLPRELGGVVDSRFKVYGTRNVRVVDASVIPVQMSGNPSGTVYAVAERAADIIKADGCEA</sequence>
<feature type="domain" description="Glucose-methanol-choline oxidoreductase N-terminal" evidence="9">
    <location>
        <begin position="98"/>
        <end position="121"/>
    </location>
</feature>
<dbReference type="InterPro" id="IPR027424">
    <property type="entry name" value="Glucose_Oxidase_domain_2"/>
</dbReference>
<evidence type="ECO:0000256" key="1">
    <source>
        <dbReference type="ARBA" id="ARBA00001974"/>
    </source>
</evidence>
<dbReference type="EMBL" id="KI912114">
    <property type="protein sequence ID" value="ETS78874.1"/>
    <property type="molecule type" value="Genomic_DNA"/>
</dbReference>
<dbReference type="InParanoid" id="W3WYM0"/>
<proteinExistence type="inferred from homology"/>
<evidence type="ECO:0000259" key="10">
    <source>
        <dbReference type="PROSITE" id="PS00624"/>
    </source>
</evidence>
<keyword evidence="5" id="KW-0560">Oxidoreductase</keyword>
<dbReference type="GO" id="GO:0050660">
    <property type="term" value="F:flavin adenine dinucleotide binding"/>
    <property type="evidence" value="ECO:0007669"/>
    <property type="project" value="InterPro"/>
</dbReference>
<keyword evidence="12" id="KW-1185">Reference proteome</keyword>
<dbReference type="PIRSF" id="PIRSF000137">
    <property type="entry name" value="Alcohol_oxidase"/>
    <property type="match status" value="1"/>
</dbReference>